<dbReference type="AlphaFoldDB" id="A0A512H6Q2"/>
<dbReference type="RefSeq" id="WP_147163186.1">
    <property type="nucleotide sequence ID" value="NZ_BJZO01000027.1"/>
</dbReference>
<keyword evidence="4" id="KW-1185">Reference proteome</keyword>
<proteinExistence type="predicted"/>
<protein>
    <recommendedName>
        <fullName evidence="2">HTH luxR-type domain-containing protein</fullName>
    </recommendedName>
</protein>
<dbReference type="Proteomes" id="UP000321567">
    <property type="component" value="Unassembled WGS sequence"/>
</dbReference>
<dbReference type="InterPro" id="IPR000792">
    <property type="entry name" value="Tscrpt_reg_LuxR_C"/>
</dbReference>
<accession>A0A512H6Q2</accession>
<feature type="domain" description="HTH luxR-type" evidence="2">
    <location>
        <begin position="138"/>
        <end position="196"/>
    </location>
</feature>
<evidence type="ECO:0000313" key="3">
    <source>
        <dbReference type="EMBL" id="GEO81146.1"/>
    </source>
</evidence>
<comment type="caution">
    <text evidence="3">The sequence shown here is derived from an EMBL/GenBank/DDBJ whole genome shotgun (WGS) entry which is preliminary data.</text>
</comment>
<dbReference type="OrthoDB" id="7321545at2"/>
<dbReference type="Gene3D" id="1.10.10.10">
    <property type="entry name" value="Winged helix-like DNA-binding domain superfamily/Winged helix DNA-binding domain"/>
    <property type="match status" value="1"/>
</dbReference>
<dbReference type="InterPro" id="IPR016032">
    <property type="entry name" value="Sig_transdc_resp-reg_C-effctor"/>
</dbReference>
<name>A0A512H6Q2_9PROT</name>
<organism evidence="3 4">
    <name type="scientific">Pararhodospirillum oryzae</name>
    <dbReference type="NCBI Taxonomy" id="478448"/>
    <lineage>
        <taxon>Bacteria</taxon>
        <taxon>Pseudomonadati</taxon>
        <taxon>Pseudomonadota</taxon>
        <taxon>Alphaproteobacteria</taxon>
        <taxon>Rhodospirillales</taxon>
        <taxon>Rhodospirillaceae</taxon>
        <taxon>Pararhodospirillum</taxon>
    </lineage>
</organism>
<sequence>MGQIDQFEHAFEALVGAFGAAFYLIDPRRTVLVRNDAARALDQAGGALAVDAQGVLIARTARGDQLLAESVDRIVYLGAEHPTRNHALSLTIGRDDADRGTVVHILGLAGLAERAIIKVPRVMVASEGNSLPEVLRLIYGLTRAESRLAAAMLGGQTSGADLAVGLGRSEWTVRTQIRSLLAKLGVATKTEAIARMSAEVLPMDLDAFIEPRRSDRQRQGSSSPPPRAKASRAP</sequence>
<evidence type="ECO:0000259" key="2">
    <source>
        <dbReference type="SMART" id="SM00421"/>
    </source>
</evidence>
<dbReference type="SMART" id="SM00421">
    <property type="entry name" value="HTH_LUXR"/>
    <property type="match status" value="1"/>
</dbReference>
<reference evidence="3 4" key="1">
    <citation type="submission" date="2019-07" db="EMBL/GenBank/DDBJ databases">
        <title>Whole genome shotgun sequence of Rhodospirillum oryzae NBRC 107573.</title>
        <authorList>
            <person name="Hosoyama A."/>
            <person name="Uohara A."/>
            <person name="Ohji S."/>
            <person name="Ichikawa N."/>
        </authorList>
    </citation>
    <scope>NUCLEOTIDE SEQUENCE [LARGE SCALE GENOMIC DNA]</scope>
    <source>
        <strain evidence="3 4">NBRC 107573</strain>
    </source>
</reference>
<dbReference type="GO" id="GO:0003677">
    <property type="term" value="F:DNA binding"/>
    <property type="evidence" value="ECO:0007669"/>
    <property type="project" value="InterPro"/>
</dbReference>
<feature type="region of interest" description="Disordered" evidence="1">
    <location>
        <begin position="211"/>
        <end position="234"/>
    </location>
</feature>
<dbReference type="EMBL" id="BJZO01000027">
    <property type="protein sequence ID" value="GEO81146.1"/>
    <property type="molecule type" value="Genomic_DNA"/>
</dbReference>
<dbReference type="InterPro" id="IPR036388">
    <property type="entry name" value="WH-like_DNA-bd_sf"/>
</dbReference>
<evidence type="ECO:0000313" key="4">
    <source>
        <dbReference type="Proteomes" id="UP000321567"/>
    </source>
</evidence>
<gene>
    <name evidence="3" type="ORF">ROR02_12770</name>
</gene>
<evidence type="ECO:0000256" key="1">
    <source>
        <dbReference type="SAM" id="MobiDB-lite"/>
    </source>
</evidence>
<dbReference type="SUPFAM" id="SSF46894">
    <property type="entry name" value="C-terminal effector domain of the bipartite response regulators"/>
    <property type="match status" value="1"/>
</dbReference>
<dbReference type="GO" id="GO:0006355">
    <property type="term" value="P:regulation of DNA-templated transcription"/>
    <property type="evidence" value="ECO:0007669"/>
    <property type="project" value="InterPro"/>
</dbReference>